<feature type="domain" description="OmpR/PhoB-type" evidence="5">
    <location>
        <begin position="1"/>
        <end position="90"/>
    </location>
</feature>
<accession>A0ABN3IBP0</accession>
<dbReference type="PRINTS" id="PR00364">
    <property type="entry name" value="DISEASERSIST"/>
</dbReference>
<dbReference type="Pfam" id="PF25872">
    <property type="entry name" value="HTH_77"/>
    <property type="match status" value="1"/>
</dbReference>
<dbReference type="SMART" id="SM01043">
    <property type="entry name" value="BTAD"/>
    <property type="match status" value="1"/>
</dbReference>
<feature type="compositionally biased region" description="Basic and acidic residues" evidence="4">
    <location>
        <begin position="243"/>
        <end position="254"/>
    </location>
</feature>
<dbReference type="Pfam" id="PF03704">
    <property type="entry name" value="BTAD"/>
    <property type="match status" value="1"/>
</dbReference>
<dbReference type="Pfam" id="PF00486">
    <property type="entry name" value="Trans_reg_C"/>
    <property type="match status" value="1"/>
</dbReference>
<proteinExistence type="inferred from homology"/>
<dbReference type="InterPro" id="IPR001867">
    <property type="entry name" value="OmpR/PhoB-type_DNA-bd"/>
</dbReference>
<evidence type="ECO:0000256" key="4">
    <source>
        <dbReference type="SAM" id="MobiDB-lite"/>
    </source>
</evidence>
<dbReference type="PANTHER" id="PTHR47691:SF3">
    <property type="entry name" value="HTH-TYPE TRANSCRIPTIONAL REGULATOR RV0890C-RELATED"/>
    <property type="match status" value="1"/>
</dbReference>
<evidence type="ECO:0000259" key="5">
    <source>
        <dbReference type="PROSITE" id="PS51755"/>
    </source>
</evidence>
<dbReference type="SMART" id="SM00862">
    <property type="entry name" value="Trans_reg_C"/>
    <property type="match status" value="1"/>
</dbReference>
<dbReference type="Pfam" id="PF13401">
    <property type="entry name" value="AAA_22"/>
    <property type="match status" value="1"/>
</dbReference>
<evidence type="ECO:0000313" key="7">
    <source>
        <dbReference type="Proteomes" id="UP001501231"/>
    </source>
</evidence>
<dbReference type="Gene3D" id="1.25.40.10">
    <property type="entry name" value="Tetratricopeptide repeat domain"/>
    <property type="match status" value="2"/>
</dbReference>
<dbReference type="InterPro" id="IPR011990">
    <property type="entry name" value="TPR-like_helical_dom_sf"/>
</dbReference>
<dbReference type="InterPro" id="IPR036388">
    <property type="entry name" value="WH-like_DNA-bd_sf"/>
</dbReference>
<dbReference type="InterPro" id="IPR027417">
    <property type="entry name" value="P-loop_NTPase"/>
</dbReference>
<sequence>MHVRILGPLEVVVVGRPVEVGGARQRALLARLALDAGRVVSEDSLARALWPGDGPADRTNALQTLVSRLRRALPGEQVLRRGQGGYRLDLPPEAVDALLFERLARDGRRALRDGDAAAAALRLREALALWRGEVLAEVADAPFAEPHRRRLVELRLSAVEERVEADLANGAECSELAPELRELTALHPLRERLCELLVRALHMAGRQTEALTAYAEYQRLLADELGTDPGSRLRDLHLSVLRDETPPRRRENGARPRGNLPSPLTSFVGRTEEGEHIRRSFGGGRLVTLVGPGGAGKTRLATTVAAELADRIEGGAWLVELAPVTDPAGLPEALAGALGQREPSLLDPPATAPDAVSRLAEALSGAETLIVLDNCEHLVEAAARLAADLLGRCPRLRMLVTSREPLRIGGEALCPVRPLGLPEAVRLFTDRAAAVRPGFSVTDDNAAAVGEICRRLDGLPLAIELAAARLSTLPVQALAERLDDRFRLLTGGDRTALPRHQTLRAVVSWSWELLTAEERRLARRLAVFASAITPEAAGRVCGLSPPAALDALSGLAGKSLLQPVDGTEARFRMLETIREYGLARLAESGEADEAEAAHTAYFVDLAEQAKPHLSGTGQLRWLDVLTAERDNLKSTFHRARVRGDAEAAVRLGAALALCWTINGNHAAVADRLRLALRSAEGAERPPANAMAVATAFYLFNLILSGGAAPAERQEIRDLAARGVRLAADHPATALVEGALALLTGEGPAGLVAIERQLPHADPWISGMLRLMRALLQHDRCDAAEVRRDLAAAVDDFTRAGERWGLAMSLTFLAQSLTTLGDLDGAVKSFEESIRLLRELDTTDEAGLQRILLAEARAQQGDLHQARAILLEAVTPGAKTPPPRYVVLALTHLGDVARWQGDQEEAARHYDAAREGSQSLPYPTPLVDAMIASAAGRHAVECGELETARCRLTKAFTFTVEAPDMTGVADVGVGVAMLCSRRGAATAAAEVLGAAHALRGGPSEHHPDIAGLTDRLKVELGEHAFQAAYARGSGSDRTGALALIEAQLLAEERTALTTQLDAR</sequence>
<feature type="region of interest" description="Disordered" evidence="4">
    <location>
        <begin position="243"/>
        <end position="267"/>
    </location>
</feature>
<dbReference type="SUPFAM" id="SSF52540">
    <property type="entry name" value="P-loop containing nucleoside triphosphate hydrolases"/>
    <property type="match status" value="1"/>
</dbReference>
<dbReference type="PANTHER" id="PTHR47691">
    <property type="entry name" value="REGULATOR-RELATED"/>
    <property type="match status" value="1"/>
</dbReference>
<evidence type="ECO:0000313" key="6">
    <source>
        <dbReference type="EMBL" id="GAA2399207.1"/>
    </source>
</evidence>
<dbReference type="InterPro" id="IPR016032">
    <property type="entry name" value="Sig_transdc_resp-reg_C-effctor"/>
</dbReference>
<comment type="similarity">
    <text evidence="1">Belongs to the AfsR/DnrI/RedD regulatory family.</text>
</comment>
<dbReference type="Gene3D" id="1.10.10.10">
    <property type="entry name" value="Winged helix-like DNA-binding domain superfamily/Winged helix DNA-binding domain"/>
    <property type="match status" value="1"/>
</dbReference>
<evidence type="ECO:0000256" key="2">
    <source>
        <dbReference type="ARBA" id="ARBA00023125"/>
    </source>
</evidence>
<feature type="DNA-binding region" description="OmpR/PhoB-type" evidence="3">
    <location>
        <begin position="1"/>
        <end position="90"/>
    </location>
</feature>
<dbReference type="SUPFAM" id="SSF48452">
    <property type="entry name" value="TPR-like"/>
    <property type="match status" value="2"/>
</dbReference>
<organism evidence="6 7">
    <name type="scientific">Actinomadura vinacea</name>
    <dbReference type="NCBI Taxonomy" id="115336"/>
    <lineage>
        <taxon>Bacteria</taxon>
        <taxon>Bacillati</taxon>
        <taxon>Actinomycetota</taxon>
        <taxon>Actinomycetes</taxon>
        <taxon>Streptosporangiales</taxon>
        <taxon>Thermomonosporaceae</taxon>
        <taxon>Actinomadura</taxon>
    </lineage>
</organism>
<dbReference type="CDD" id="cd15831">
    <property type="entry name" value="BTAD"/>
    <property type="match status" value="1"/>
</dbReference>
<dbReference type="PROSITE" id="PS51755">
    <property type="entry name" value="OMPR_PHOB"/>
    <property type="match status" value="1"/>
</dbReference>
<name>A0ABN3IBP0_9ACTN</name>
<dbReference type="Gene3D" id="3.40.50.300">
    <property type="entry name" value="P-loop containing nucleotide triphosphate hydrolases"/>
    <property type="match status" value="1"/>
</dbReference>
<evidence type="ECO:0000256" key="1">
    <source>
        <dbReference type="ARBA" id="ARBA00005820"/>
    </source>
</evidence>
<dbReference type="SUPFAM" id="SSF46894">
    <property type="entry name" value="C-terminal effector domain of the bipartite response regulators"/>
    <property type="match status" value="1"/>
</dbReference>
<dbReference type="InterPro" id="IPR005158">
    <property type="entry name" value="BTAD"/>
</dbReference>
<evidence type="ECO:0000256" key="3">
    <source>
        <dbReference type="PROSITE-ProRule" id="PRU01091"/>
    </source>
</evidence>
<dbReference type="EMBL" id="BAAARW010000001">
    <property type="protein sequence ID" value="GAA2399207.1"/>
    <property type="molecule type" value="Genomic_DNA"/>
</dbReference>
<keyword evidence="7" id="KW-1185">Reference proteome</keyword>
<dbReference type="Proteomes" id="UP001501231">
    <property type="component" value="Unassembled WGS sequence"/>
</dbReference>
<reference evidence="6 7" key="1">
    <citation type="journal article" date="2019" name="Int. J. Syst. Evol. Microbiol.">
        <title>The Global Catalogue of Microorganisms (GCM) 10K type strain sequencing project: providing services to taxonomists for standard genome sequencing and annotation.</title>
        <authorList>
            <consortium name="The Broad Institute Genomics Platform"/>
            <consortium name="The Broad Institute Genome Sequencing Center for Infectious Disease"/>
            <person name="Wu L."/>
            <person name="Ma J."/>
        </authorList>
    </citation>
    <scope>NUCLEOTIDE SEQUENCE [LARGE SCALE GENOMIC DNA]</scope>
    <source>
        <strain evidence="6 7">JCM 3325</strain>
    </source>
</reference>
<gene>
    <name evidence="6" type="ORF">GCM10010191_02560</name>
</gene>
<protein>
    <submittedName>
        <fullName evidence="6">BTAD domain-containing putative transcriptional regulator</fullName>
    </submittedName>
</protein>
<comment type="caution">
    <text evidence="6">The sequence shown here is derived from an EMBL/GenBank/DDBJ whole genome shotgun (WGS) entry which is preliminary data.</text>
</comment>
<dbReference type="RefSeq" id="WP_344586382.1">
    <property type="nucleotide sequence ID" value="NZ_BAAARW010000001.1"/>
</dbReference>
<dbReference type="InterPro" id="IPR049945">
    <property type="entry name" value="AAA_22"/>
</dbReference>
<keyword evidence="2 3" id="KW-0238">DNA-binding</keyword>
<dbReference type="InterPro" id="IPR058852">
    <property type="entry name" value="HTH_77"/>
</dbReference>